<feature type="compositionally biased region" description="Basic and acidic residues" evidence="1">
    <location>
        <begin position="142"/>
        <end position="151"/>
    </location>
</feature>
<keyword evidence="3" id="KW-1185">Reference proteome</keyword>
<gene>
    <name evidence="2" type="ORF">VKT23_005419</name>
</gene>
<protein>
    <submittedName>
        <fullName evidence="2">Uncharacterized protein</fullName>
    </submittedName>
</protein>
<dbReference type="Proteomes" id="UP001498398">
    <property type="component" value="Unassembled WGS sequence"/>
</dbReference>
<proteinExistence type="predicted"/>
<feature type="compositionally biased region" description="Low complexity" evidence="1">
    <location>
        <begin position="90"/>
        <end position="102"/>
    </location>
</feature>
<evidence type="ECO:0000256" key="1">
    <source>
        <dbReference type="SAM" id="MobiDB-lite"/>
    </source>
</evidence>
<accession>A0ABR1JQR4</accession>
<feature type="compositionally biased region" description="Low complexity" evidence="1">
    <location>
        <begin position="153"/>
        <end position="168"/>
    </location>
</feature>
<feature type="compositionally biased region" description="Basic and acidic residues" evidence="1">
    <location>
        <begin position="192"/>
        <end position="203"/>
    </location>
</feature>
<evidence type="ECO:0000313" key="3">
    <source>
        <dbReference type="Proteomes" id="UP001498398"/>
    </source>
</evidence>
<sequence>MLVAHRPAIARRIIHPSVLNVRLNSTDSSENAAPRKAVSWGNIVIPDRDTIMRKNEVHKQSELRMRTRPGSLASKLASSQNVQLPKELKITSSKITPKSSPSQTNVKSSGQHTEEPTVSRASEPVAVESTTPTAEAPQLDIPKTEAIDLSHRSPSSTQKSPSPQPTKSYFSGTDAALFGGRTWTPTKGTTNKQRESRAKRTERPNNNNNNRPARAASPRSTSARPSPTSASGPRTRSKSLTPVPARKRLTRMEFYEIEPDVSPEDIEEVPQVLTQQYIQMMEGPEPGENHDEWMISLITEQPPPAHPALTTPDVSISPSLNDVFGTRDEKTGLPAHISTQARTVDPKWVLRKYGGDYSNHIPYRNAVTAGRVRKVADLVMGRKPEIEITRKRILASIVKAGTRADRAQV</sequence>
<evidence type="ECO:0000313" key="2">
    <source>
        <dbReference type="EMBL" id="KAK7465441.1"/>
    </source>
</evidence>
<reference evidence="2 3" key="1">
    <citation type="submission" date="2024-01" db="EMBL/GenBank/DDBJ databases">
        <title>A draft genome for the cacao thread blight pathogen Marasmiellus scandens.</title>
        <authorList>
            <person name="Baruah I.K."/>
            <person name="Leung J."/>
            <person name="Bukari Y."/>
            <person name="Amoako-Attah I."/>
            <person name="Meinhardt L.W."/>
            <person name="Bailey B.A."/>
            <person name="Cohen S.P."/>
        </authorList>
    </citation>
    <scope>NUCLEOTIDE SEQUENCE [LARGE SCALE GENOMIC DNA]</scope>
    <source>
        <strain evidence="2 3">GH-19</strain>
    </source>
</reference>
<organism evidence="2 3">
    <name type="scientific">Marasmiellus scandens</name>
    <dbReference type="NCBI Taxonomy" id="2682957"/>
    <lineage>
        <taxon>Eukaryota</taxon>
        <taxon>Fungi</taxon>
        <taxon>Dikarya</taxon>
        <taxon>Basidiomycota</taxon>
        <taxon>Agaricomycotina</taxon>
        <taxon>Agaricomycetes</taxon>
        <taxon>Agaricomycetidae</taxon>
        <taxon>Agaricales</taxon>
        <taxon>Marasmiineae</taxon>
        <taxon>Omphalotaceae</taxon>
        <taxon>Marasmiellus</taxon>
    </lineage>
</organism>
<feature type="region of interest" description="Disordered" evidence="1">
    <location>
        <begin position="57"/>
        <end position="245"/>
    </location>
</feature>
<dbReference type="EMBL" id="JBANRG010000006">
    <property type="protein sequence ID" value="KAK7465441.1"/>
    <property type="molecule type" value="Genomic_DNA"/>
</dbReference>
<feature type="compositionally biased region" description="Low complexity" evidence="1">
    <location>
        <begin position="204"/>
        <end position="234"/>
    </location>
</feature>
<name>A0ABR1JQR4_9AGAR</name>
<comment type="caution">
    <text evidence="2">The sequence shown here is derived from an EMBL/GenBank/DDBJ whole genome shotgun (WGS) entry which is preliminary data.</text>
</comment>